<evidence type="ECO:0000313" key="1">
    <source>
        <dbReference type="EMBL" id="CAG9328885.1"/>
    </source>
</evidence>
<reference evidence="1" key="1">
    <citation type="submission" date="2021-09" db="EMBL/GenBank/DDBJ databases">
        <authorList>
            <consortium name="AG Swart"/>
            <person name="Singh M."/>
            <person name="Singh A."/>
            <person name="Seah K."/>
            <person name="Emmerich C."/>
        </authorList>
    </citation>
    <scope>NUCLEOTIDE SEQUENCE</scope>
    <source>
        <strain evidence="1">ATCC30299</strain>
    </source>
</reference>
<name>A0AAU9JTL0_9CILI</name>
<protein>
    <submittedName>
        <fullName evidence="1">Uncharacterized protein</fullName>
    </submittedName>
</protein>
<organism evidence="1 2">
    <name type="scientific">Blepharisma stoltei</name>
    <dbReference type="NCBI Taxonomy" id="1481888"/>
    <lineage>
        <taxon>Eukaryota</taxon>
        <taxon>Sar</taxon>
        <taxon>Alveolata</taxon>
        <taxon>Ciliophora</taxon>
        <taxon>Postciliodesmatophora</taxon>
        <taxon>Heterotrichea</taxon>
        <taxon>Heterotrichida</taxon>
        <taxon>Blepharismidae</taxon>
        <taxon>Blepharisma</taxon>
    </lineage>
</organism>
<sequence>MNSAFRRLGFMASRNISSNQFRVCSSMKQIIYRSIHQHNLHKADLIKVHCNPLYNLSWSQYLTLSSEEDLELEKNEIEDEGM</sequence>
<accession>A0AAU9JTL0</accession>
<dbReference type="AlphaFoldDB" id="A0AAU9JTL0"/>
<proteinExistence type="predicted"/>
<dbReference type="Proteomes" id="UP001162131">
    <property type="component" value="Unassembled WGS sequence"/>
</dbReference>
<evidence type="ECO:0000313" key="2">
    <source>
        <dbReference type="Proteomes" id="UP001162131"/>
    </source>
</evidence>
<dbReference type="EMBL" id="CAJZBQ010000046">
    <property type="protein sequence ID" value="CAG9328885.1"/>
    <property type="molecule type" value="Genomic_DNA"/>
</dbReference>
<gene>
    <name evidence="1" type="ORF">BSTOLATCC_MIC46867</name>
</gene>
<comment type="caution">
    <text evidence="1">The sequence shown here is derived from an EMBL/GenBank/DDBJ whole genome shotgun (WGS) entry which is preliminary data.</text>
</comment>
<keyword evidence="2" id="KW-1185">Reference proteome</keyword>